<feature type="signal peptide" evidence="2">
    <location>
        <begin position="1"/>
        <end position="22"/>
    </location>
</feature>
<comment type="caution">
    <text evidence="3">The sequence shown here is derived from an EMBL/GenBank/DDBJ whole genome shotgun (WGS) entry which is preliminary data.</text>
</comment>
<accession>A0A8X6T265</accession>
<evidence type="ECO:0000313" key="3">
    <source>
        <dbReference type="EMBL" id="GFS75359.1"/>
    </source>
</evidence>
<reference evidence="3" key="1">
    <citation type="submission" date="2020-08" db="EMBL/GenBank/DDBJ databases">
        <title>Multicomponent nature underlies the extraordinary mechanical properties of spider dragline silk.</title>
        <authorList>
            <person name="Kono N."/>
            <person name="Nakamura H."/>
            <person name="Mori M."/>
            <person name="Yoshida Y."/>
            <person name="Ohtoshi R."/>
            <person name="Malay A.D."/>
            <person name="Moran D.A.P."/>
            <person name="Tomita M."/>
            <person name="Numata K."/>
            <person name="Arakawa K."/>
        </authorList>
    </citation>
    <scope>NUCLEOTIDE SEQUENCE</scope>
</reference>
<protein>
    <submittedName>
        <fullName evidence="3">Transcription elongation factor 1 homolog</fullName>
    </submittedName>
</protein>
<dbReference type="EMBL" id="BMAW01096587">
    <property type="protein sequence ID" value="GFS75359.1"/>
    <property type="molecule type" value="Genomic_DNA"/>
</dbReference>
<keyword evidence="3" id="KW-0648">Protein biosynthesis</keyword>
<sequence length="190" mass="20839">MAFKEILIFSFALIFTFDRTHSAPEGAITGIADEVANTLNDAADSIESLLDVGSGEAGNIERAIDDVVHQRNQRLRVNTLRQREARQRATNARRGRNQQRMQNHGALTRTSFNRLAFEYDLEIDYSSLASSDALIIIGNMDKECQHCHAFKYKGESAGLCCASGKVSLPSLNPPPEPSKTLLAGATSQSK</sequence>
<feature type="region of interest" description="Disordered" evidence="1">
    <location>
        <begin position="168"/>
        <end position="190"/>
    </location>
</feature>
<dbReference type="GO" id="GO:0003746">
    <property type="term" value="F:translation elongation factor activity"/>
    <property type="evidence" value="ECO:0007669"/>
    <property type="project" value="UniProtKB-KW"/>
</dbReference>
<feature type="region of interest" description="Disordered" evidence="1">
    <location>
        <begin position="83"/>
        <end position="103"/>
    </location>
</feature>
<keyword evidence="3" id="KW-0251">Elongation factor</keyword>
<proteinExistence type="predicted"/>
<dbReference type="Proteomes" id="UP000887013">
    <property type="component" value="Unassembled WGS sequence"/>
</dbReference>
<gene>
    <name evidence="3" type="primary">CG40228</name>
    <name evidence="3" type="ORF">NPIL_126111</name>
</gene>
<evidence type="ECO:0000256" key="2">
    <source>
        <dbReference type="SAM" id="SignalP"/>
    </source>
</evidence>
<evidence type="ECO:0000256" key="1">
    <source>
        <dbReference type="SAM" id="MobiDB-lite"/>
    </source>
</evidence>
<keyword evidence="2" id="KW-0732">Signal</keyword>
<organism evidence="3 4">
    <name type="scientific">Nephila pilipes</name>
    <name type="common">Giant wood spider</name>
    <name type="synonym">Nephila maculata</name>
    <dbReference type="NCBI Taxonomy" id="299642"/>
    <lineage>
        <taxon>Eukaryota</taxon>
        <taxon>Metazoa</taxon>
        <taxon>Ecdysozoa</taxon>
        <taxon>Arthropoda</taxon>
        <taxon>Chelicerata</taxon>
        <taxon>Arachnida</taxon>
        <taxon>Araneae</taxon>
        <taxon>Araneomorphae</taxon>
        <taxon>Entelegynae</taxon>
        <taxon>Araneoidea</taxon>
        <taxon>Nephilidae</taxon>
        <taxon>Nephila</taxon>
    </lineage>
</organism>
<feature type="chain" id="PRO_5036474564" evidence="2">
    <location>
        <begin position="23"/>
        <end position="190"/>
    </location>
</feature>
<name>A0A8X6T265_NEPPI</name>
<evidence type="ECO:0000313" key="4">
    <source>
        <dbReference type="Proteomes" id="UP000887013"/>
    </source>
</evidence>
<dbReference type="AlphaFoldDB" id="A0A8X6T265"/>
<keyword evidence="4" id="KW-1185">Reference proteome</keyword>